<dbReference type="Proteomes" id="UP000585474">
    <property type="component" value="Unassembled WGS sequence"/>
</dbReference>
<reference evidence="2 3" key="1">
    <citation type="submission" date="2019-07" db="EMBL/GenBank/DDBJ databases">
        <title>De Novo Assembly of kiwifruit Actinidia rufa.</title>
        <authorList>
            <person name="Sugita-Konishi S."/>
            <person name="Sato K."/>
            <person name="Mori E."/>
            <person name="Abe Y."/>
            <person name="Kisaki G."/>
            <person name="Hamano K."/>
            <person name="Suezawa K."/>
            <person name="Otani M."/>
            <person name="Fukuda T."/>
            <person name="Manabe T."/>
            <person name="Gomi K."/>
            <person name="Tabuchi M."/>
            <person name="Akimitsu K."/>
            <person name="Kataoka I."/>
        </authorList>
    </citation>
    <scope>NUCLEOTIDE SEQUENCE [LARGE SCALE GENOMIC DNA]</scope>
    <source>
        <strain evidence="3">cv. Fuchu</strain>
    </source>
</reference>
<evidence type="ECO:0000313" key="2">
    <source>
        <dbReference type="EMBL" id="GFZ16811.1"/>
    </source>
</evidence>
<accession>A0A7J0H1G9</accession>
<organism evidence="2 3">
    <name type="scientific">Actinidia rufa</name>
    <dbReference type="NCBI Taxonomy" id="165716"/>
    <lineage>
        <taxon>Eukaryota</taxon>
        <taxon>Viridiplantae</taxon>
        <taxon>Streptophyta</taxon>
        <taxon>Embryophyta</taxon>
        <taxon>Tracheophyta</taxon>
        <taxon>Spermatophyta</taxon>
        <taxon>Magnoliopsida</taxon>
        <taxon>eudicotyledons</taxon>
        <taxon>Gunneridae</taxon>
        <taxon>Pentapetalae</taxon>
        <taxon>asterids</taxon>
        <taxon>Ericales</taxon>
        <taxon>Actinidiaceae</taxon>
        <taxon>Actinidia</taxon>
    </lineage>
</organism>
<feature type="compositionally biased region" description="Basic and acidic residues" evidence="1">
    <location>
        <begin position="210"/>
        <end position="232"/>
    </location>
</feature>
<dbReference type="AlphaFoldDB" id="A0A7J0H1G9"/>
<dbReference type="OrthoDB" id="1749071at2759"/>
<name>A0A7J0H1G9_9ERIC</name>
<sequence length="294" mass="33701">MGEVSTFDEVSTLGEVSSLDEVSTMSEMNILDEVSTMGVVSTMDALAEVSTMGRGEHHGARWDRDPLDLELGYCLPSYDLGYYLSPKVERSRLYRRSSYCDLKVIKIHHSEDRDLDARIDAINTNTNALVTMDALIRKTEPPFIERVIRTRVSSRFKLPTQLGVYDRKTDPMDHLDSYKNFMTLHGYSNESKANKYIATKESAKAKCRRQGMEDYKRKEPDSKQADYLDEAKTGQNEMSRGRLMNDDVHIRHLANPIRYCHLSTLPSPRSPDIGRNQGHHLNKPLDDEISYFNR</sequence>
<proteinExistence type="predicted"/>
<dbReference type="EMBL" id="BJWL01000026">
    <property type="protein sequence ID" value="GFZ16811.1"/>
    <property type="molecule type" value="Genomic_DNA"/>
</dbReference>
<evidence type="ECO:0000313" key="3">
    <source>
        <dbReference type="Proteomes" id="UP000585474"/>
    </source>
</evidence>
<keyword evidence="3" id="KW-1185">Reference proteome</keyword>
<comment type="caution">
    <text evidence="2">The sequence shown here is derived from an EMBL/GenBank/DDBJ whole genome shotgun (WGS) entry which is preliminary data.</text>
</comment>
<protein>
    <submittedName>
        <fullName evidence="2">Expansin A24</fullName>
    </submittedName>
</protein>
<feature type="region of interest" description="Disordered" evidence="1">
    <location>
        <begin position="208"/>
        <end position="238"/>
    </location>
</feature>
<feature type="region of interest" description="Disordered" evidence="1">
    <location>
        <begin position="268"/>
        <end position="294"/>
    </location>
</feature>
<evidence type="ECO:0000256" key="1">
    <source>
        <dbReference type="SAM" id="MobiDB-lite"/>
    </source>
</evidence>
<gene>
    <name evidence="2" type="ORF">Acr_26g0000810</name>
</gene>